<feature type="compositionally biased region" description="Polar residues" evidence="1">
    <location>
        <begin position="41"/>
        <end position="57"/>
    </location>
</feature>
<gene>
    <name evidence="2" type="ORF">PLEPLA_LOCUS24391</name>
</gene>
<comment type="caution">
    <text evidence="2">The sequence shown here is derived from an EMBL/GenBank/DDBJ whole genome shotgun (WGS) entry which is preliminary data.</text>
</comment>
<sequence>MLSPERIILTVLLCPLTPGPHAALGHLQQCNENGCRRDKGQSLSQLRSPAEVQSSSGVLLRSRAAQEPEVPSRRRETCFLRMEAVTVPGADQRPPHVHRN</sequence>
<evidence type="ECO:0000313" key="3">
    <source>
        <dbReference type="Proteomes" id="UP001153269"/>
    </source>
</evidence>
<protein>
    <submittedName>
        <fullName evidence="2">Uncharacterized protein</fullName>
    </submittedName>
</protein>
<evidence type="ECO:0000256" key="1">
    <source>
        <dbReference type="SAM" id="MobiDB-lite"/>
    </source>
</evidence>
<evidence type="ECO:0000313" key="2">
    <source>
        <dbReference type="EMBL" id="CAB1436359.1"/>
    </source>
</evidence>
<feature type="region of interest" description="Disordered" evidence="1">
    <location>
        <begin position="35"/>
        <end position="73"/>
    </location>
</feature>
<dbReference type="EMBL" id="CADEAL010001886">
    <property type="protein sequence ID" value="CAB1436359.1"/>
    <property type="molecule type" value="Genomic_DNA"/>
</dbReference>
<organism evidence="2 3">
    <name type="scientific">Pleuronectes platessa</name>
    <name type="common">European plaice</name>
    <dbReference type="NCBI Taxonomy" id="8262"/>
    <lineage>
        <taxon>Eukaryota</taxon>
        <taxon>Metazoa</taxon>
        <taxon>Chordata</taxon>
        <taxon>Craniata</taxon>
        <taxon>Vertebrata</taxon>
        <taxon>Euteleostomi</taxon>
        <taxon>Actinopterygii</taxon>
        <taxon>Neopterygii</taxon>
        <taxon>Teleostei</taxon>
        <taxon>Neoteleostei</taxon>
        <taxon>Acanthomorphata</taxon>
        <taxon>Carangaria</taxon>
        <taxon>Pleuronectiformes</taxon>
        <taxon>Pleuronectoidei</taxon>
        <taxon>Pleuronectidae</taxon>
        <taxon>Pleuronectes</taxon>
    </lineage>
</organism>
<accession>A0A9N7UR55</accession>
<reference evidence="2" key="1">
    <citation type="submission" date="2020-03" db="EMBL/GenBank/DDBJ databases">
        <authorList>
            <person name="Weist P."/>
        </authorList>
    </citation>
    <scope>NUCLEOTIDE SEQUENCE</scope>
</reference>
<keyword evidence="3" id="KW-1185">Reference proteome</keyword>
<feature type="compositionally biased region" description="Basic and acidic residues" evidence="1">
    <location>
        <begin position="64"/>
        <end position="73"/>
    </location>
</feature>
<name>A0A9N7UR55_PLEPL</name>
<proteinExistence type="predicted"/>
<dbReference type="Proteomes" id="UP001153269">
    <property type="component" value="Unassembled WGS sequence"/>
</dbReference>
<dbReference type="AlphaFoldDB" id="A0A9N7UR55"/>